<dbReference type="AlphaFoldDB" id="A0A0B7C6D5"/>
<gene>
    <name evidence="1" type="primary">ORF223007</name>
</gene>
<name>A0A0B7C6D5_9EUPU</name>
<evidence type="ECO:0000313" key="1">
    <source>
        <dbReference type="EMBL" id="CEL00161.1"/>
    </source>
</evidence>
<reference evidence="1" key="1">
    <citation type="submission" date="2014-12" db="EMBL/GenBank/DDBJ databases">
        <title>Insight into the proteome of Arion vulgaris.</title>
        <authorList>
            <person name="Aradska J."/>
            <person name="Bulat T."/>
            <person name="Smidak R."/>
            <person name="Sarate P."/>
            <person name="Gangsoo J."/>
            <person name="Sialana F."/>
            <person name="Bilban M."/>
            <person name="Lubec G."/>
        </authorList>
    </citation>
    <scope>NUCLEOTIDE SEQUENCE</scope>
    <source>
        <tissue evidence="1">Skin</tissue>
    </source>
</reference>
<protein>
    <submittedName>
        <fullName evidence="1">Uncharacterized protein</fullName>
    </submittedName>
</protein>
<feature type="non-terminal residue" evidence="1">
    <location>
        <position position="1"/>
    </location>
</feature>
<organism evidence="1">
    <name type="scientific">Arion vulgaris</name>
    <dbReference type="NCBI Taxonomy" id="1028688"/>
    <lineage>
        <taxon>Eukaryota</taxon>
        <taxon>Metazoa</taxon>
        <taxon>Spiralia</taxon>
        <taxon>Lophotrochozoa</taxon>
        <taxon>Mollusca</taxon>
        <taxon>Gastropoda</taxon>
        <taxon>Heterobranchia</taxon>
        <taxon>Euthyneura</taxon>
        <taxon>Panpulmonata</taxon>
        <taxon>Eupulmonata</taxon>
        <taxon>Stylommatophora</taxon>
        <taxon>Helicina</taxon>
        <taxon>Arionoidea</taxon>
        <taxon>Arionidae</taxon>
        <taxon>Arion</taxon>
    </lineage>
</organism>
<proteinExistence type="predicted"/>
<sequence>VKLHFEYFFLSLSILDLSRVWTNNFFYIYKQLQQPQQHIQHEHKHIDSKAKEHKRIISRFKLGI</sequence>
<accession>A0A0B7C6D5</accession>
<dbReference type="EMBL" id="HACG01053290">
    <property type="protein sequence ID" value="CEL00161.1"/>
    <property type="molecule type" value="Transcribed_RNA"/>
</dbReference>